<accession>A0ACB8U2J8</accession>
<sequence>MPSYVVTGCSRGLGLGFIRAISSDPENTVFAVIRDKSSASLLLDFLTGHPHNNVHVIEADNNDVNALQNAAATVSKITGGILDVLINNSALMAHERAGLTLDAFPNPEILENDLVLYFRTNAVGLINTINAFLPLLRAGTTKKCLAISSSLGSPKQTNANDFSTFPGYGMSKAALNLAMAKYASRFRDEGLVFLTINPGLVKTMLGSNQRGSRRGLCNL</sequence>
<evidence type="ECO:0000313" key="2">
    <source>
        <dbReference type="Proteomes" id="UP001055072"/>
    </source>
</evidence>
<comment type="caution">
    <text evidence="1">The sequence shown here is derived from an EMBL/GenBank/DDBJ whole genome shotgun (WGS) entry which is preliminary data.</text>
</comment>
<dbReference type="EMBL" id="MU274913">
    <property type="protein sequence ID" value="KAI0088542.1"/>
    <property type="molecule type" value="Genomic_DNA"/>
</dbReference>
<dbReference type="Proteomes" id="UP001055072">
    <property type="component" value="Unassembled WGS sequence"/>
</dbReference>
<reference evidence="1" key="1">
    <citation type="journal article" date="2021" name="Environ. Microbiol.">
        <title>Gene family expansions and transcriptome signatures uncover fungal adaptations to wood decay.</title>
        <authorList>
            <person name="Hage H."/>
            <person name="Miyauchi S."/>
            <person name="Viragh M."/>
            <person name="Drula E."/>
            <person name="Min B."/>
            <person name="Chaduli D."/>
            <person name="Navarro D."/>
            <person name="Favel A."/>
            <person name="Norest M."/>
            <person name="Lesage-Meessen L."/>
            <person name="Balint B."/>
            <person name="Merenyi Z."/>
            <person name="de Eugenio L."/>
            <person name="Morin E."/>
            <person name="Martinez A.T."/>
            <person name="Baldrian P."/>
            <person name="Stursova M."/>
            <person name="Martinez M.J."/>
            <person name="Novotny C."/>
            <person name="Magnuson J.K."/>
            <person name="Spatafora J.W."/>
            <person name="Maurice S."/>
            <person name="Pangilinan J."/>
            <person name="Andreopoulos W."/>
            <person name="LaButti K."/>
            <person name="Hundley H."/>
            <person name="Na H."/>
            <person name="Kuo A."/>
            <person name="Barry K."/>
            <person name="Lipzen A."/>
            <person name="Henrissat B."/>
            <person name="Riley R."/>
            <person name="Ahrendt S."/>
            <person name="Nagy L.G."/>
            <person name="Grigoriev I.V."/>
            <person name="Martin F."/>
            <person name="Rosso M.N."/>
        </authorList>
    </citation>
    <scope>NUCLEOTIDE SEQUENCE</scope>
    <source>
        <strain evidence="1">CBS 384.51</strain>
    </source>
</reference>
<organism evidence="1 2">
    <name type="scientific">Irpex rosettiformis</name>
    <dbReference type="NCBI Taxonomy" id="378272"/>
    <lineage>
        <taxon>Eukaryota</taxon>
        <taxon>Fungi</taxon>
        <taxon>Dikarya</taxon>
        <taxon>Basidiomycota</taxon>
        <taxon>Agaricomycotina</taxon>
        <taxon>Agaricomycetes</taxon>
        <taxon>Polyporales</taxon>
        <taxon>Irpicaceae</taxon>
        <taxon>Irpex</taxon>
    </lineage>
</organism>
<evidence type="ECO:0000313" key="1">
    <source>
        <dbReference type="EMBL" id="KAI0088542.1"/>
    </source>
</evidence>
<proteinExistence type="predicted"/>
<protein>
    <submittedName>
        <fullName evidence="1">Uncharacterized protein</fullName>
    </submittedName>
</protein>
<name>A0ACB8U2J8_9APHY</name>
<keyword evidence="2" id="KW-1185">Reference proteome</keyword>
<gene>
    <name evidence="1" type="ORF">BDY19DRAFT_169452</name>
</gene>